<feature type="transmembrane region" description="Helical" evidence="2">
    <location>
        <begin position="516"/>
        <end position="541"/>
    </location>
</feature>
<sequence>MAGKEMEFAIKVGGYLSQKLTTAVGNTTKLLKGLGDTGEQVTEKLKSIQTIDAKQKKLEAQTGKLRDAYGKLSSAAKELEAYTGQDADEQARLTRKQQEAEVKVAQLLKKTRDLSKKNIEYKNSIENLYGPINKLIKDEDRLAKAAEKSAEARAYQEKIEKSRKNRTSFLVGADYRLSSARNIAGVLRTPFEDAVTAQRLSFELSTVINADDKKAAMAQAQKSAEELAKAGYSTYAEAMQAQYALNSAGLTADLSSTAVKTVASVAKVTKGELGQVGEVLATAYNNLGNRLSGTTEEKFAALGNIMTKVQFKYQIRDFAQLGEGMKYAAVGINQYNVNLEQSAAAIGMLNTAGLQGGQAGTSFNSMLKGLYKVAADIPGILVKDKNGAVDLVASLGKLQKGLSRMDDITRAQYLTEKFGDEGAKAVVPLVSRTAELAAGYKEVGDAVKENIVDKNMAEYLQLTSTKMAAAKEQAMLLGLKIGNLLLPPVTKMIEYGGKLADKIGEWSEAHPLITKLIVGVVAAGAALNLAGAAIMYVGAGFSSLFTLLQNGNLFIKTFSVAMKGGSLAGLKFAKIAGLLSKGIFGLGKVISLLFSPGGLILIGIGLVIATVWALYKNWDTVKETLAVWWKKLGEKWDSFCAKFPTAAKIIKGAVGIIVSCYEGIWGALKKVWEWGQKAAKYLGLGGGDKAGAVQSTDIKAAAISKRAAGGLVSQPEIALIAEEGPEMVVPLTNKSLGLQRLAQAAAMLIPGNRGTGRSLGGGLNKFGGGPGQVTITYAPQIYIQGNADRQDFLALLKAHKNELKRMYEEIVRDKIRAEFA</sequence>
<proteinExistence type="predicted"/>
<feature type="transmembrane region" description="Helical" evidence="2">
    <location>
        <begin position="553"/>
        <end position="573"/>
    </location>
</feature>
<comment type="caution">
    <text evidence="4">The sequence shown here is derived from an EMBL/GenBank/DDBJ whole genome shotgun (WGS) entry which is preliminary data.</text>
</comment>
<keyword evidence="2" id="KW-1133">Transmembrane helix</keyword>
<evidence type="ECO:0000256" key="1">
    <source>
        <dbReference type="ARBA" id="ARBA00022612"/>
    </source>
</evidence>
<protein>
    <submittedName>
        <fullName evidence="4">Phage tail tape measure protein</fullName>
    </submittedName>
</protein>
<dbReference type="Pfam" id="PF10145">
    <property type="entry name" value="PhageMin_Tail"/>
    <property type="match status" value="1"/>
</dbReference>
<dbReference type="EMBL" id="JANFYT010000013">
    <property type="protein sequence ID" value="MCQ4814248.1"/>
    <property type="molecule type" value="Genomic_DNA"/>
</dbReference>
<keyword evidence="5" id="KW-1185">Reference proteome</keyword>
<evidence type="ECO:0000313" key="4">
    <source>
        <dbReference type="EMBL" id="MCQ4814248.1"/>
    </source>
</evidence>
<dbReference type="PANTHER" id="PTHR37813:SF1">
    <property type="entry name" value="FELS-2 PROPHAGE PROTEIN"/>
    <property type="match status" value="1"/>
</dbReference>
<keyword evidence="2" id="KW-0472">Membrane</keyword>
<dbReference type="InterPro" id="IPR010090">
    <property type="entry name" value="Phage_tape_meas"/>
</dbReference>
<keyword evidence="1" id="KW-1188">Viral release from host cell</keyword>
<dbReference type="Proteomes" id="UP001205919">
    <property type="component" value="Unassembled WGS sequence"/>
</dbReference>
<keyword evidence="2" id="KW-0812">Transmembrane</keyword>
<feature type="transmembrane region" description="Helical" evidence="2">
    <location>
        <begin position="593"/>
        <end position="615"/>
    </location>
</feature>
<accession>A0AAW5K6U1</accession>
<organism evidence="4 5">
    <name type="scientific">Cloacibacillus evryensis</name>
    <dbReference type="NCBI Taxonomy" id="508460"/>
    <lineage>
        <taxon>Bacteria</taxon>
        <taxon>Thermotogati</taxon>
        <taxon>Synergistota</taxon>
        <taxon>Synergistia</taxon>
        <taxon>Synergistales</taxon>
        <taxon>Synergistaceae</taxon>
        <taxon>Cloacibacillus</taxon>
    </lineage>
</organism>
<dbReference type="NCBIfam" id="TIGR01760">
    <property type="entry name" value="tape_meas_TP901"/>
    <property type="match status" value="1"/>
</dbReference>
<name>A0AAW5K6U1_9BACT</name>
<dbReference type="AlphaFoldDB" id="A0AAW5K6U1"/>
<evidence type="ECO:0000313" key="5">
    <source>
        <dbReference type="Proteomes" id="UP001205919"/>
    </source>
</evidence>
<evidence type="ECO:0000256" key="2">
    <source>
        <dbReference type="SAM" id="Phobius"/>
    </source>
</evidence>
<dbReference type="PANTHER" id="PTHR37813">
    <property type="entry name" value="FELS-2 PROPHAGE PROTEIN"/>
    <property type="match status" value="1"/>
</dbReference>
<evidence type="ECO:0000259" key="3">
    <source>
        <dbReference type="Pfam" id="PF10145"/>
    </source>
</evidence>
<reference evidence="4 5" key="1">
    <citation type="submission" date="2022-06" db="EMBL/GenBank/DDBJ databases">
        <title>Isolation of gut microbiota from human fecal samples.</title>
        <authorList>
            <person name="Pamer E.G."/>
            <person name="Barat B."/>
            <person name="Waligurski E."/>
            <person name="Medina S."/>
            <person name="Paddock L."/>
            <person name="Mostad J."/>
        </authorList>
    </citation>
    <scope>NUCLEOTIDE SEQUENCE [LARGE SCALE GENOMIC DNA]</scope>
    <source>
        <strain evidence="4 5">DFI.9.90</strain>
    </source>
</reference>
<feature type="domain" description="Phage tail tape measure protein" evidence="3">
    <location>
        <begin position="222"/>
        <end position="419"/>
    </location>
</feature>
<dbReference type="RefSeq" id="WP_008709992.1">
    <property type="nucleotide sequence ID" value="NZ_CABKQM010000005.1"/>
</dbReference>
<gene>
    <name evidence="4" type="ORF">NE630_07365</name>
</gene>